<dbReference type="GO" id="GO:0009279">
    <property type="term" value="C:cell outer membrane"/>
    <property type="evidence" value="ECO:0007669"/>
    <property type="project" value="UniProtKB-SubCell"/>
</dbReference>
<dbReference type="InterPro" id="IPR037066">
    <property type="entry name" value="Plug_dom_sf"/>
</dbReference>
<evidence type="ECO:0000259" key="7">
    <source>
        <dbReference type="Pfam" id="PF07715"/>
    </source>
</evidence>
<evidence type="ECO:0000256" key="2">
    <source>
        <dbReference type="ARBA" id="ARBA00023136"/>
    </source>
</evidence>
<dbReference type="PANTHER" id="PTHR40980">
    <property type="entry name" value="PLUG DOMAIN-CONTAINING PROTEIN"/>
    <property type="match status" value="1"/>
</dbReference>
<sequence>MLKKRLLPAMIALAASGLAQAQTSTTDTPQVEEELIVLGVRQAELNSRETERSKNIFSSVIAQDDAGNFADQNVAESLQRLPGITLQKSEGEGKFVTVRGLGPGFVSVSMNGNELASSSSDTRAFALDAVPADLLSAIEVFKSLTPDMDLNSIGGSVNVKTVTAFDRKQDSLRGSMQLSQQDYAGDVSPKISLQGTNLFADDTIGLGYSLSYEKRHTDVYEVRHHSNEEMTFRQKNLPGMSAPEGDILLTPWQFEAREEQAERERIAGSVDLGWRPNEDNEFYVRYSYTSLEDLDIALREYARVDTAFTNEREIAYIDKETGTFGVTDAELQHQYFIQKGTATTKAFDIGGKNIFNDQWTLDYNYSRSVGDFSKPDGRRVQFRIQDLPMLARAGKSYLSYEIISPADMAALAGTTASNIPNSGGYFLMDPAQRKQGGMTYDNLFIEDSFRTDEIDSFNLNLRKDFDQGFVNYIKTGFAFKWRERDRNKDRWSIVPSSYPLGCSGDAVCDDLRNSSLADFNTYTPKHPDFRYDFITHAETERLLGATSRIAKWTDPDLNSQESRKEDYLLSEDTQAAYVMAEFQLSEKSSVIAGVRYENTDFSSKEGYMAIRNDRFMEFDSAENSNMDIAVPLAQIDKSYDGFFPSVHYRYELNDETLVRASLWTSFTRPAFDQARAYGEMVGRVVLCNPETDICNDNPPANGGIINADRQVVTESGELFRLGENNTLRIGNPQLVAMKSVNFDTSISWYGDNGDHWQAAAFYKDIDDFIVDVRGASRSFGQLPLQLPLGDINQFAIPDGIVIDRVNYAMNGDSAQVYGIELSYSKYFDSGFFLQSNLTLMDSKAKVGDTVRVGTIQLPDQADETMNLSVGWERDGISARLIGNYRSKVLNRIGACNLDNMADDQATGLPQECRTWADVFQDASATLDFKATYQFSKALKFTFDVTNLTDHKDIYYFQGNEYSNGKVLFASEDYGRSYLLGASYSFF</sequence>
<reference evidence="8" key="1">
    <citation type="submission" date="2018-07" db="EMBL/GenBank/DDBJ databases">
        <title>Genome assembly of strain Ka43.</title>
        <authorList>
            <person name="Kukolya J."/>
            <person name="Nagy I."/>
            <person name="Horvath B."/>
            <person name="Toth A."/>
        </authorList>
    </citation>
    <scope>NUCLEOTIDE SEQUENCE</scope>
    <source>
        <strain evidence="8">KB43</strain>
    </source>
</reference>
<dbReference type="AlphaFoldDB" id="A0A928V2B3"/>
<evidence type="ECO:0000313" key="8">
    <source>
        <dbReference type="EMBL" id="MBE8715656.1"/>
    </source>
</evidence>
<dbReference type="SUPFAM" id="SSF56935">
    <property type="entry name" value="Porins"/>
    <property type="match status" value="1"/>
</dbReference>
<keyword evidence="3" id="KW-0998">Cell outer membrane</keyword>
<dbReference type="PANTHER" id="PTHR40980:SF4">
    <property type="entry name" value="TONB-DEPENDENT RECEPTOR-LIKE BETA-BARREL DOMAIN-CONTAINING PROTEIN"/>
    <property type="match status" value="1"/>
</dbReference>
<dbReference type="Pfam" id="PF00593">
    <property type="entry name" value="TonB_dep_Rec_b-barrel"/>
    <property type="match status" value="1"/>
</dbReference>
<feature type="domain" description="TonB-dependent receptor-like beta-barrel" evidence="6">
    <location>
        <begin position="436"/>
        <end position="947"/>
    </location>
</feature>
<keyword evidence="9" id="KW-1185">Reference proteome</keyword>
<dbReference type="InterPro" id="IPR010104">
    <property type="entry name" value="TonB_rcpt_bac"/>
</dbReference>
<feature type="domain" description="TonB-dependent receptor plug" evidence="7">
    <location>
        <begin position="58"/>
        <end position="155"/>
    </location>
</feature>
<gene>
    <name evidence="8" type="ORF">C4F51_00455</name>
</gene>
<keyword evidence="4" id="KW-0798">TonB box</keyword>
<comment type="caution">
    <text evidence="8">The sequence shown here is derived from an EMBL/GenBank/DDBJ whole genome shotgun (WGS) entry which is preliminary data.</text>
</comment>
<dbReference type="EMBL" id="PRDL01000001">
    <property type="protein sequence ID" value="MBE8715656.1"/>
    <property type="molecule type" value="Genomic_DNA"/>
</dbReference>
<keyword evidence="5" id="KW-0732">Signal</keyword>
<dbReference type="Gene3D" id="2.40.170.20">
    <property type="entry name" value="TonB-dependent receptor, beta-barrel domain"/>
    <property type="match status" value="1"/>
</dbReference>
<dbReference type="RefSeq" id="WP_193906169.1">
    <property type="nucleotide sequence ID" value="NZ_PRDL01000001.1"/>
</dbReference>
<evidence type="ECO:0000256" key="4">
    <source>
        <dbReference type="RuleBase" id="RU003357"/>
    </source>
</evidence>
<comment type="subcellular location">
    <subcellularLocation>
        <location evidence="1 4">Cell outer membrane</location>
    </subcellularLocation>
</comment>
<name>A0A928V2B3_9GAMM</name>
<accession>A0A928V2B3</accession>
<feature type="signal peptide" evidence="5">
    <location>
        <begin position="1"/>
        <end position="21"/>
    </location>
</feature>
<organism evidence="8 9">
    <name type="scientific">Cellvibrio polysaccharolyticus</name>
    <dbReference type="NCBI Taxonomy" id="2082724"/>
    <lineage>
        <taxon>Bacteria</taxon>
        <taxon>Pseudomonadati</taxon>
        <taxon>Pseudomonadota</taxon>
        <taxon>Gammaproteobacteria</taxon>
        <taxon>Cellvibrionales</taxon>
        <taxon>Cellvibrionaceae</taxon>
        <taxon>Cellvibrio</taxon>
    </lineage>
</organism>
<keyword evidence="8" id="KW-0675">Receptor</keyword>
<evidence type="ECO:0000256" key="5">
    <source>
        <dbReference type="SAM" id="SignalP"/>
    </source>
</evidence>
<feature type="chain" id="PRO_5036956516" evidence="5">
    <location>
        <begin position="22"/>
        <end position="986"/>
    </location>
</feature>
<proteinExistence type="inferred from homology"/>
<evidence type="ECO:0000256" key="3">
    <source>
        <dbReference type="ARBA" id="ARBA00023237"/>
    </source>
</evidence>
<dbReference type="Gene3D" id="2.170.130.10">
    <property type="entry name" value="TonB-dependent receptor, plug domain"/>
    <property type="match status" value="1"/>
</dbReference>
<dbReference type="InterPro" id="IPR036942">
    <property type="entry name" value="Beta-barrel_TonB_sf"/>
</dbReference>
<dbReference type="InterPro" id="IPR012910">
    <property type="entry name" value="Plug_dom"/>
</dbReference>
<evidence type="ECO:0000313" key="9">
    <source>
        <dbReference type="Proteomes" id="UP000652567"/>
    </source>
</evidence>
<dbReference type="Pfam" id="PF07715">
    <property type="entry name" value="Plug"/>
    <property type="match status" value="1"/>
</dbReference>
<dbReference type="Proteomes" id="UP000652567">
    <property type="component" value="Unassembled WGS sequence"/>
</dbReference>
<dbReference type="NCBIfam" id="TIGR01782">
    <property type="entry name" value="TonB-Xanth-Caul"/>
    <property type="match status" value="1"/>
</dbReference>
<protein>
    <submittedName>
        <fullName evidence="8">TonB-dependent receptor</fullName>
    </submittedName>
</protein>
<evidence type="ECO:0000256" key="1">
    <source>
        <dbReference type="ARBA" id="ARBA00004442"/>
    </source>
</evidence>
<dbReference type="InterPro" id="IPR000531">
    <property type="entry name" value="Beta-barrel_TonB"/>
</dbReference>
<comment type="similarity">
    <text evidence="4">Belongs to the TonB-dependent receptor family.</text>
</comment>
<evidence type="ECO:0000259" key="6">
    <source>
        <dbReference type="Pfam" id="PF00593"/>
    </source>
</evidence>
<keyword evidence="2 4" id="KW-0472">Membrane</keyword>